<dbReference type="Pfam" id="PF03061">
    <property type="entry name" value="4HBT"/>
    <property type="match status" value="1"/>
</dbReference>
<dbReference type="AlphaFoldDB" id="A0A9X3EDE1"/>
<accession>A0A9X3EDE1</accession>
<dbReference type="EMBL" id="JAPNOA010000018">
    <property type="protein sequence ID" value="MCY0964645.1"/>
    <property type="molecule type" value="Genomic_DNA"/>
</dbReference>
<name>A0A9X3EDE1_9GAMM</name>
<feature type="domain" description="Thioesterase" evidence="1">
    <location>
        <begin position="62"/>
        <end position="132"/>
    </location>
</feature>
<keyword evidence="3" id="KW-1185">Reference proteome</keyword>
<protein>
    <submittedName>
        <fullName evidence="2">PaaI family thioesterase</fullName>
    </submittedName>
</protein>
<dbReference type="InterPro" id="IPR029069">
    <property type="entry name" value="HotDog_dom_sf"/>
</dbReference>
<dbReference type="GO" id="GO:0016790">
    <property type="term" value="F:thiolester hydrolase activity"/>
    <property type="evidence" value="ECO:0007669"/>
    <property type="project" value="UniProtKB-ARBA"/>
</dbReference>
<evidence type="ECO:0000259" key="1">
    <source>
        <dbReference type="Pfam" id="PF03061"/>
    </source>
</evidence>
<dbReference type="CDD" id="cd03443">
    <property type="entry name" value="PaaI_thioesterase"/>
    <property type="match status" value="1"/>
</dbReference>
<dbReference type="Proteomes" id="UP001150830">
    <property type="component" value="Unassembled WGS sequence"/>
</dbReference>
<dbReference type="InterPro" id="IPR006683">
    <property type="entry name" value="Thioestr_dom"/>
</dbReference>
<evidence type="ECO:0000313" key="3">
    <source>
        <dbReference type="Proteomes" id="UP001150830"/>
    </source>
</evidence>
<reference evidence="2" key="1">
    <citation type="submission" date="2022-11" db="EMBL/GenBank/DDBJ databases">
        <title>Parathalassolutuus dongxingensis gen. nov., sp. nov., a novel member of family Oceanospirillaceae isolated from a coastal shrimp pond in Guangxi, China.</title>
        <authorList>
            <person name="Chen H."/>
        </authorList>
    </citation>
    <scope>NUCLEOTIDE SEQUENCE</scope>
    <source>
        <strain evidence="2">G-43</strain>
    </source>
</reference>
<dbReference type="SUPFAM" id="SSF54637">
    <property type="entry name" value="Thioesterase/thiol ester dehydrase-isomerase"/>
    <property type="match status" value="1"/>
</dbReference>
<organism evidence="2 3">
    <name type="scientific">Parathalassolituus penaei</name>
    <dbReference type="NCBI Taxonomy" id="2997323"/>
    <lineage>
        <taxon>Bacteria</taxon>
        <taxon>Pseudomonadati</taxon>
        <taxon>Pseudomonadota</taxon>
        <taxon>Gammaproteobacteria</taxon>
        <taxon>Oceanospirillales</taxon>
        <taxon>Oceanospirillaceae</taxon>
        <taxon>Parathalassolituus</taxon>
    </lineage>
</organism>
<comment type="caution">
    <text evidence="2">The sequence shown here is derived from an EMBL/GenBank/DDBJ whole genome shotgun (WGS) entry which is preliminary data.</text>
</comment>
<sequence length="159" mass="17443">MSSTEFEQLIRSARQNAEFEALVAAIPYATLIGIEVQTIGDELLFRLPENPANIGNPMLPALHGGVIGGFMEMAASLQLLLRAEPLSMPKMIDFSLDYLRAGRHRDTWAECKVWRQGARVANVAITAWQSSRDNPIATARAHFLLKAPTVAQSDELPSA</sequence>
<proteinExistence type="predicted"/>
<evidence type="ECO:0000313" key="2">
    <source>
        <dbReference type="EMBL" id="MCY0964645.1"/>
    </source>
</evidence>
<dbReference type="Gene3D" id="3.10.129.10">
    <property type="entry name" value="Hotdog Thioesterase"/>
    <property type="match status" value="1"/>
</dbReference>
<gene>
    <name evidence="2" type="ORF">OUO13_05570</name>
</gene>
<dbReference type="RefSeq" id="WP_283172859.1">
    <property type="nucleotide sequence ID" value="NZ_JAPNOA010000018.1"/>
</dbReference>